<evidence type="ECO:0000256" key="8">
    <source>
        <dbReference type="ARBA" id="ARBA00023295"/>
    </source>
</evidence>
<dbReference type="GO" id="GO:0008810">
    <property type="term" value="F:cellulase activity"/>
    <property type="evidence" value="ECO:0007669"/>
    <property type="project" value="UniProtKB-EC"/>
</dbReference>
<dbReference type="Pfam" id="PF00759">
    <property type="entry name" value="Glyco_hydro_9"/>
    <property type="match status" value="1"/>
</dbReference>
<dbReference type="InterPro" id="IPR012341">
    <property type="entry name" value="6hp_glycosidase-like_sf"/>
</dbReference>
<dbReference type="PROSITE" id="PS00698">
    <property type="entry name" value="GH9_3"/>
    <property type="match status" value="1"/>
</dbReference>
<sequence length="797" mass="88355">MKFSTIVSAVAALVAPMAVVAKSQDYARHLELSLLFYEAQRSGKLPENNRIYWRHDSMVDAGADHGVDLSGGYYDAGDNVKFNFPGAATMTLLAWSGVDYAEGYKKAGQWEYILDAVRWGADYFMKCHTGKNELYVQVGDGNTDHSVSIIYNMNFWYPPEYIKYEYPSTKITASAPGSEVAGETAAFLAATYLLFKDEDPTYAAKCLKHAKEIYEFADTYRGDYTVGNPQVISFYNTYSGYMDELAWGAAWLLRATGDETYLSKYNEIANKKYESYDPKKFLGSTGPISWDDKRPGCYILMAMITGDDKHMNEAYSYCDAVLTQPKTKGGLWWDDGLSIWGSNRYASNAASMLAMFANYLPKSDSKRAKYVEFVKQQTDYILGDNPAKINYVVGAEANSPKSVHHRGASGVYDSQDKGAKPDENIYTLWGALAGGPNESDKYVDSRSDFQMSEVALDYNAAFQMNLAFLTKEGLSKPDPDSVKVHERSYPKKAETPDIRVTFKDGEFSIATGSGMRCSGWCLSFTSSTYKIDQSSDCTPLKLESPNYTLCNKRENNSLDGEGTVRTVKFQGSGSGLPTEFTVLCDGFHAPLNHQKVTYKPEWGREYKIVQGGGVGKTIPLFEETECWPGFICDPNSRPTTTVNPSQPTQPVSNDDCFALDLGFKCCNDATVVYTDDSGDWGYVNNDWCGIGGSSSKKQEPEPQPEPEPETCGDYPCCSECTVVYTDESGDWGVENNEWCLIKKSKCGGEPEPEPEKETCTAQDQGYKCCSTCNVVYTDESGPWGVDNGEWCGISSRC</sequence>
<feature type="domain" description="CBM10" evidence="12">
    <location>
        <begin position="707"/>
        <end position="742"/>
    </location>
</feature>
<keyword evidence="6 11" id="KW-0136">Cellulose degradation</keyword>
<reference evidence="13 14" key="1">
    <citation type="submission" date="2016-08" db="EMBL/GenBank/DDBJ databases">
        <title>A Parts List for Fungal Cellulosomes Revealed by Comparative Genomics.</title>
        <authorList>
            <consortium name="DOE Joint Genome Institute"/>
            <person name="Haitjema C.H."/>
            <person name="Gilmore S.P."/>
            <person name="Henske J.K."/>
            <person name="Solomon K.V."/>
            <person name="De Groot R."/>
            <person name="Kuo A."/>
            <person name="Mondo S.J."/>
            <person name="Salamov A.A."/>
            <person name="Labutti K."/>
            <person name="Zhao Z."/>
            <person name="Chiniquy J."/>
            <person name="Barry K."/>
            <person name="Brewer H.M."/>
            <person name="Purvine S.O."/>
            <person name="Wright A.T."/>
            <person name="Boxma B."/>
            <person name="Van Alen T."/>
            <person name="Hackstein J.H."/>
            <person name="Baker S.E."/>
            <person name="Grigoriev I.V."/>
            <person name="O'Malley M.A."/>
        </authorList>
    </citation>
    <scope>NUCLEOTIDE SEQUENCE [LARGE SCALE GENOMIC DNA]</scope>
    <source>
        <strain evidence="13 14">S4</strain>
    </source>
</reference>
<evidence type="ECO:0000256" key="3">
    <source>
        <dbReference type="ARBA" id="ARBA00022729"/>
    </source>
</evidence>
<evidence type="ECO:0000256" key="2">
    <source>
        <dbReference type="ARBA" id="ARBA00007072"/>
    </source>
</evidence>
<keyword evidence="4" id="KW-0677">Repeat</keyword>
<evidence type="ECO:0000256" key="9">
    <source>
        <dbReference type="ARBA" id="ARBA00023326"/>
    </source>
</evidence>
<dbReference type="STRING" id="1754192.A0A1Y1WNF6"/>
<dbReference type="SUPFAM" id="SSF64571">
    <property type="entry name" value="Cellulose docking domain, dockering"/>
    <property type="match status" value="3"/>
</dbReference>
<evidence type="ECO:0000259" key="12">
    <source>
        <dbReference type="PROSITE" id="PS51763"/>
    </source>
</evidence>
<dbReference type="EMBL" id="MCFG01000381">
    <property type="protein sequence ID" value="ORX75053.1"/>
    <property type="molecule type" value="Genomic_DNA"/>
</dbReference>
<evidence type="ECO:0000256" key="10">
    <source>
        <dbReference type="PROSITE-ProRule" id="PRU10060"/>
    </source>
</evidence>
<keyword evidence="3 11" id="KW-0732">Signal</keyword>
<evidence type="ECO:0000313" key="13">
    <source>
        <dbReference type="EMBL" id="ORX75053.1"/>
    </source>
</evidence>
<keyword evidence="7 10" id="KW-0119">Carbohydrate metabolism</keyword>
<keyword evidence="8 10" id="KW-0326">Glycosidase</keyword>
<dbReference type="PANTHER" id="PTHR22298">
    <property type="entry name" value="ENDO-1,4-BETA-GLUCANASE"/>
    <property type="match status" value="1"/>
</dbReference>
<evidence type="ECO:0000256" key="5">
    <source>
        <dbReference type="ARBA" id="ARBA00022801"/>
    </source>
</evidence>
<evidence type="ECO:0000256" key="7">
    <source>
        <dbReference type="ARBA" id="ARBA00023277"/>
    </source>
</evidence>
<dbReference type="AlphaFoldDB" id="A0A1Y1WNF6"/>
<proteinExistence type="inferred from homology"/>
<feature type="signal peptide" evidence="11">
    <location>
        <begin position="1"/>
        <end position="21"/>
    </location>
</feature>
<comment type="caution">
    <text evidence="13">The sequence shown here is derived from an EMBL/GenBank/DDBJ whole genome shotgun (WGS) entry which is preliminary data.</text>
</comment>
<evidence type="ECO:0000256" key="6">
    <source>
        <dbReference type="ARBA" id="ARBA00023001"/>
    </source>
</evidence>
<dbReference type="PROSITE" id="PS51763">
    <property type="entry name" value="CBM10"/>
    <property type="match status" value="3"/>
</dbReference>
<dbReference type="OrthoDB" id="10257085at2759"/>
<dbReference type="InterPro" id="IPR033126">
    <property type="entry name" value="Glyco_hydro_9_Asp/Glu_AS"/>
</dbReference>
<feature type="domain" description="CBM10" evidence="12">
    <location>
        <begin position="758"/>
        <end position="794"/>
    </location>
</feature>
<dbReference type="InterPro" id="IPR009034">
    <property type="entry name" value="Dockerin_dom_fun_sf"/>
</dbReference>
<keyword evidence="14" id="KW-1185">Reference proteome</keyword>
<comment type="catalytic activity">
    <reaction evidence="1 11">
        <text>Endohydrolysis of (1-&gt;4)-beta-D-glucosidic linkages in cellulose, lichenin and cereal beta-D-glucans.</text>
        <dbReference type="EC" id="3.2.1.4"/>
    </reaction>
</comment>
<dbReference type="InterPro" id="IPR002883">
    <property type="entry name" value="CBM10/Dockerin_dom"/>
</dbReference>
<comment type="similarity">
    <text evidence="2 10 11">Belongs to the glycosyl hydrolase 9 (cellulase E) family.</text>
</comment>
<gene>
    <name evidence="13" type="ORF">BCR32DRAFT_297137</name>
</gene>
<dbReference type="SUPFAM" id="SSF48208">
    <property type="entry name" value="Six-hairpin glycosidases"/>
    <property type="match status" value="1"/>
</dbReference>
<dbReference type="InterPro" id="IPR008928">
    <property type="entry name" value="6-hairpin_glycosidase_sf"/>
</dbReference>
<dbReference type="Gene3D" id="1.50.10.10">
    <property type="match status" value="1"/>
</dbReference>
<feature type="domain" description="CBM10" evidence="12">
    <location>
        <begin position="655"/>
        <end position="691"/>
    </location>
</feature>
<dbReference type="Pfam" id="PF02013">
    <property type="entry name" value="CBM_10"/>
    <property type="match status" value="3"/>
</dbReference>
<keyword evidence="9 10" id="KW-0624">Polysaccharide degradation</keyword>
<dbReference type="Gene3D" id="3.90.1220.10">
    <property type="entry name" value="Cellulose docking domain, dockering"/>
    <property type="match status" value="3"/>
</dbReference>
<evidence type="ECO:0000256" key="1">
    <source>
        <dbReference type="ARBA" id="ARBA00000966"/>
    </source>
</evidence>
<protein>
    <recommendedName>
        <fullName evidence="11">Endoglucanase</fullName>
        <ecNumber evidence="11">3.2.1.4</ecNumber>
    </recommendedName>
</protein>
<feature type="chain" id="PRO_5011833676" description="Endoglucanase" evidence="11">
    <location>
        <begin position="22"/>
        <end position="797"/>
    </location>
</feature>
<dbReference type="Proteomes" id="UP000193944">
    <property type="component" value="Unassembled WGS sequence"/>
</dbReference>
<dbReference type="EC" id="3.2.1.4" evidence="11"/>
<dbReference type="GO" id="GO:0030245">
    <property type="term" value="P:cellulose catabolic process"/>
    <property type="evidence" value="ECO:0007669"/>
    <property type="project" value="UniProtKB-KW"/>
</dbReference>
<reference evidence="13 14" key="2">
    <citation type="submission" date="2016-08" db="EMBL/GenBank/DDBJ databases">
        <title>Pervasive Adenine N6-methylation of Active Genes in Fungi.</title>
        <authorList>
            <consortium name="DOE Joint Genome Institute"/>
            <person name="Mondo S.J."/>
            <person name="Dannebaum R.O."/>
            <person name="Kuo R.C."/>
            <person name="Labutti K."/>
            <person name="Haridas S."/>
            <person name="Kuo A."/>
            <person name="Salamov A."/>
            <person name="Ahrendt S.R."/>
            <person name="Lipzen A."/>
            <person name="Sullivan W."/>
            <person name="Andreopoulos W.B."/>
            <person name="Clum A."/>
            <person name="Lindquist E."/>
            <person name="Daum C."/>
            <person name="Ramamoorthy G.K."/>
            <person name="Gryganskyi A."/>
            <person name="Culley D."/>
            <person name="Magnuson J.K."/>
            <person name="James T.Y."/>
            <person name="O'Malley M.A."/>
            <person name="Stajich J.E."/>
            <person name="Spatafora J.W."/>
            <person name="Visel A."/>
            <person name="Grigoriev I.V."/>
        </authorList>
    </citation>
    <scope>NUCLEOTIDE SEQUENCE [LARGE SCALE GENOMIC DNA]</scope>
    <source>
        <strain evidence="13 14">S4</strain>
    </source>
</reference>
<organism evidence="13 14">
    <name type="scientific">Anaeromyces robustus</name>
    <dbReference type="NCBI Taxonomy" id="1754192"/>
    <lineage>
        <taxon>Eukaryota</taxon>
        <taxon>Fungi</taxon>
        <taxon>Fungi incertae sedis</taxon>
        <taxon>Chytridiomycota</taxon>
        <taxon>Chytridiomycota incertae sedis</taxon>
        <taxon>Neocallimastigomycetes</taxon>
        <taxon>Neocallimastigales</taxon>
        <taxon>Neocallimastigaceae</taxon>
        <taxon>Anaeromyces</taxon>
    </lineage>
</organism>
<keyword evidence="5 10" id="KW-0378">Hydrolase</keyword>
<evidence type="ECO:0000313" key="14">
    <source>
        <dbReference type="Proteomes" id="UP000193944"/>
    </source>
</evidence>
<accession>A0A1Y1WNF6</accession>
<dbReference type="InterPro" id="IPR001701">
    <property type="entry name" value="Glyco_hydro_9"/>
</dbReference>
<name>A0A1Y1WNF6_9FUNG</name>
<feature type="active site" evidence="10">
    <location>
        <position position="453"/>
    </location>
</feature>
<evidence type="ECO:0000256" key="4">
    <source>
        <dbReference type="ARBA" id="ARBA00022737"/>
    </source>
</evidence>
<feature type="active site" evidence="10">
    <location>
        <position position="444"/>
    </location>
</feature>
<evidence type="ECO:0000256" key="11">
    <source>
        <dbReference type="RuleBase" id="RU361166"/>
    </source>
</evidence>